<comment type="catalytic activity">
    <reaction evidence="7">
        <text>a 2'-deoxyadenosine in DNA + S-adenosyl-L-methionine = an N(6)-methyl-2'-deoxyadenosine in DNA + S-adenosyl-L-homocysteine + H(+)</text>
        <dbReference type="Rhea" id="RHEA:15197"/>
        <dbReference type="Rhea" id="RHEA-COMP:12418"/>
        <dbReference type="Rhea" id="RHEA-COMP:12419"/>
        <dbReference type="ChEBI" id="CHEBI:15378"/>
        <dbReference type="ChEBI" id="CHEBI:57856"/>
        <dbReference type="ChEBI" id="CHEBI:59789"/>
        <dbReference type="ChEBI" id="CHEBI:90615"/>
        <dbReference type="ChEBI" id="CHEBI:90616"/>
        <dbReference type="EC" id="2.1.1.72"/>
    </reaction>
</comment>
<keyword evidence="8" id="KW-0175">Coiled coil</keyword>
<dbReference type="SUPFAM" id="SSF53335">
    <property type="entry name" value="S-adenosyl-L-methionine-dependent methyltransferases"/>
    <property type="match status" value="1"/>
</dbReference>
<protein>
    <recommendedName>
        <fullName evidence="1">site-specific DNA-methyltransferase (adenine-specific)</fullName>
        <ecNumber evidence="1">2.1.1.72</ecNumber>
    </recommendedName>
</protein>
<evidence type="ECO:0000313" key="12">
    <source>
        <dbReference type="Proteomes" id="UP000178175"/>
    </source>
</evidence>
<dbReference type="InterPro" id="IPR002052">
    <property type="entry name" value="DNA_methylase_N6_adenine_CS"/>
</dbReference>
<feature type="domain" description="TaqI-like C-terminal specificity" evidence="10">
    <location>
        <begin position="989"/>
        <end position="1135"/>
    </location>
</feature>
<accession>A0A1G2TEL6</accession>
<evidence type="ECO:0000256" key="4">
    <source>
        <dbReference type="ARBA" id="ARBA00022691"/>
    </source>
</evidence>
<feature type="coiled-coil region" evidence="8">
    <location>
        <begin position="691"/>
        <end position="718"/>
    </location>
</feature>
<keyword evidence="4" id="KW-0949">S-adenosyl-L-methionine</keyword>
<evidence type="ECO:0000256" key="5">
    <source>
        <dbReference type="ARBA" id="ARBA00022747"/>
    </source>
</evidence>
<evidence type="ECO:0000313" key="11">
    <source>
        <dbReference type="EMBL" id="OHA95744.1"/>
    </source>
</evidence>
<dbReference type="Proteomes" id="UP000178175">
    <property type="component" value="Unassembled WGS sequence"/>
</dbReference>
<dbReference type="Pfam" id="PF07669">
    <property type="entry name" value="Eco57I"/>
    <property type="match status" value="1"/>
</dbReference>
<dbReference type="Gene3D" id="3.40.50.150">
    <property type="entry name" value="Vaccinia Virus protein VP39"/>
    <property type="match status" value="2"/>
</dbReference>
<dbReference type="InterPro" id="IPR011639">
    <property type="entry name" value="MethylTrfase_TaqI-like_dom"/>
</dbReference>
<keyword evidence="3" id="KW-0808">Transferase</keyword>
<evidence type="ECO:0000259" key="9">
    <source>
        <dbReference type="Pfam" id="PF07669"/>
    </source>
</evidence>
<dbReference type="PANTHER" id="PTHR33841:SF1">
    <property type="entry name" value="DNA METHYLTRANSFERASE A"/>
    <property type="match status" value="1"/>
</dbReference>
<evidence type="ECO:0000256" key="1">
    <source>
        <dbReference type="ARBA" id="ARBA00011900"/>
    </source>
</evidence>
<feature type="domain" description="Type II methyltransferase M.TaqI-like" evidence="9">
    <location>
        <begin position="529"/>
        <end position="852"/>
    </location>
</feature>
<sequence>MQKTQARNIVKETLQNDFDKEKFLYFVKNLLNKVDDSKAFHAHGYVPEAYKNYVNTYERLATYTDPAESKIDVLVVYLQKESSLERARTAQRNFIARYLKDRDQKDAGLIAFVSPDHADWRFSLVKMEYKFTEGKSGKTKIKEEFTPAKRWSFLVGKNENSHTAQSRLAPIMEDDQTNPTLKQLEDAFNIEKVTKEFFEKYRELFLRVYETLAEVIKQHPEIKADFTEKNVNIVDFSKKLLGQIVFLYFLQKKGWFGVPMNKGWGNGDKKFLRTLFEEAIGKNKNYFDDYLEPLFYEALAKERDDDFYSRFECKVPFLNGGLFDPISNYDWVNTAIDLPDDIFSNTRKTKDGDIGDGILDIFDRYNFTVKEDEPLEKEVAVDPEMLGKVFENLLEVKDRKSKGTYYTPREIVHYMCEQSLVNYLTANHSNISKEKVKEYLYYADNINNLGKIKIKGESFTPGQYQELNELLKTIKVIDPACGSGAFLITMLQEIVKLRRFLQLSPDNIKNGALVEDQSPYELKRQTIENNIYGVDIDPGAVEIAKLRLWLSLVVDEDDIKQIKPLPNLDYKIMQGNSLLEEFEGIKLFDEKLLQSPIITADLLDPVNELISKLQNQLLKYYSQHPEWMQKGEHRDKPQEVINLEKRLKDVMRQNKKIKENSTEQKDLFSSPYNESLYIRERLENLHKEFFKETNKSKKDDLKRRINDLEWDLIEVTLKEQNKLSTLKKLEEFKQSNTKPFFLWKLNFADVFEEKGGFDVVVANPPYLKERDNKKVFKEVNESAFGKRWHQGKMDYWFYFLHKAIDIAKSQGTICYITSRYWINSHGAEKLIGRIRDELSFVSFLDIGKLKVFDNVAGQHMVALYQKDKSLDSFTYKRVENNLSEINFDCDTENLKIKILSNSEVIGTKNEISLNADIIKYEDIKLLGDITTISQGVVQNPDKVSNSTATKYHLNAGEGVFVLRTNELKKLNIDNNELRFIKTFFDETAIYKYKLDYKDYKFLLYLTKESCKNISEYPTIEKHLKKYKKIMLARRETISGSNKWFHLHWPRTQVYFESPKIVQPAMFDKPHAAYVEDSAYFGLSTNVIIQKDRDFSLLYLLAILNSTFASYWFKNHGKRRGVGVDIGVKKLRQFPIKNVLAKEQKPFINLVEKILKITKTDDYLKNTEKQVKVREYEKQIDHLVYKLYDLTEEEIKIVENHK</sequence>
<comment type="caution">
    <text evidence="11">The sequence shown here is derived from an EMBL/GenBank/DDBJ whole genome shotgun (WGS) entry which is preliminary data.</text>
</comment>
<evidence type="ECO:0000256" key="3">
    <source>
        <dbReference type="ARBA" id="ARBA00022679"/>
    </source>
</evidence>
<dbReference type="GO" id="GO:0009307">
    <property type="term" value="P:DNA restriction-modification system"/>
    <property type="evidence" value="ECO:0007669"/>
    <property type="project" value="UniProtKB-KW"/>
</dbReference>
<dbReference type="GO" id="GO:0003677">
    <property type="term" value="F:DNA binding"/>
    <property type="evidence" value="ECO:0007669"/>
    <property type="project" value="UniProtKB-KW"/>
</dbReference>
<organism evidence="11 12">
    <name type="scientific">Candidatus Zambryskibacteria bacterium RIFCSPHIGHO2_02_FULL_43_14</name>
    <dbReference type="NCBI Taxonomy" id="1802748"/>
    <lineage>
        <taxon>Bacteria</taxon>
        <taxon>Candidatus Zambryskiibacteriota</taxon>
    </lineage>
</organism>
<dbReference type="InterPro" id="IPR025931">
    <property type="entry name" value="TaqI_C"/>
</dbReference>
<evidence type="ECO:0000256" key="6">
    <source>
        <dbReference type="ARBA" id="ARBA00023125"/>
    </source>
</evidence>
<dbReference type="EC" id="2.1.1.72" evidence="1"/>
<evidence type="ECO:0000256" key="8">
    <source>
        <dbReference type="SAM" id="Coils"/>
    </source>
</evidence>
<evidence type="ECO:0000259" key="10">
    <source>
        <dbReference type="Pfam" id="PF12950"/>
    </source>
</evidence>
<dbReference type="PANTHER" id="PTHR33841">
    <property type="entry name" value="DNA METHYLTRANSFERASE YEEA-RELATED"/>
    <property type="match status" value="1"/>
</dbReference>
<name>A0A1G2TEL6_9BACT</name>
<dbReference type="GO" id="GO:0032259">
    <property type="term" value="P:methylation"/>
    <property type="evidence" value="ECO:0007669"/>
    <property type="project" value="UniProtKB-KW"/>
</dbReference>
<dbReference type="AlphaFoldDB" id="A0A1G2TEL6"/>
<keyword evidence="5" id="KW-0680">Restriction system</keyword>
<gene>
    <name evidence="11" type="ORF">A3C70_03170</name>
</gene>
<dbReference type="EMBL" id="MHVR01000019">
    <property type="protein sequence ID" value="OHA95744.1"/>
    <property type="molecule type" value="Genomic_DNA"/>
</dbReference>
<reference evidence="11 12" key="1">
    <citation type="journal article" date="2016" name="Nat. Commun.">
        <title>Thousands of microbial genomes shed light on interconnected biogeochemical processes in an aquifer system.</title>
        <authorList>
            <person name="Anantharaman K."/>
            <person name="Brown C.T."/>
            <person name="Hug L.A."/>
            <person name="Sharon I."/>
            <person name="Castelle C.J."/>
            <person name="Probst A.J."/>
            <person name="Thomas B.C."/>
            <person name="Singh A."/>
            <person name="Wilkins M.J."/>
            <person name="Karaoz U."/>
            <person name="Brodie E.L."/>
            <person name="Williams K.H."/>
            <person name="Hubbard S.S."/>
            <person name="Banfield J.F."/>
        </authorList>
    </citation>
    <scope>NUCLEOTIDE SEQUENCE [LARGE SCALE GENOMIC DNA]</scope>
</reference>
<keyword evidence="6" id="KW-0238">DNA-binding</keyword>
<keyword evidence="2" id="KW-0489">Methyltransferase</keyword>
<evidence type="ECO:0000256" key="2">
    <source>
        <dbReference type="ARBA" id="ARBA00022603"/>
    </source>
</evidence>
<evidence type="ECO:0000256" key="7">
    <source>
        <dbReference type="ARBA" id="ARBA00047942"/>
    </source>
</evidence>
<dbReference type="InterPro" id="IPR050953">
    <property type="entry name" value="N4_N6_ade-DNA_methylase"/>
</dbReference>
<dbReference type="Pfam" id="PF12950">
    <property type="entry name" value="TaqI_C"/>
    <property type="match status" value="1"/>
</dbReference>
<dbReference type="PRINTS" id="PR00507">
    <property type="entry name" value="N12N6MTFRASE"/>
</dbReference>
<dbReference type="PROSITE" id="PS00092">
    <property type="entry name" value="N6_MTASE"/>
    <property type="match status" value="1"/>
</dbReference>
<dbReference type="GO" id="GO:0009007">
    <property type="term" value="F:site-specific DNA-methyltransferase (adenine-specific) activity"/>
    <property type="evidence" value="ECO:0007669"/>
    <property type="project" value="UniProtKB-EC"/>
</dbReference>
<proteinExistence type="predicted"/>
<dbReference type="InterPro" id="IPR029063">
    <property type="entry name" value="SAM-dependent_MTases_sf"/>
</dbReference>